<keyword evidence="1" id="KW-0472">Membrane</keyword>
<dbReference type="SUPFAM" id="SSF103473">
    <property type="entry name" value="MFS general substrate transporter"/>
    <property type="match status" value="1"/>
</dbReference>
<dbReference type="WBParaSite" id="GPUH_0000593101-mRNA-1">
    <property type="protein sequence ID" value="GPUH_0000593101-mRNA-1"/>
    <property type="gene ID" value="GPUH_0000593101"/>
</dbReference>
<keyword evidence="1" id="KW-0812">Transmembrane</keyword>
<keyword evidence="1" id="KW-1133">Transmembrane helix</keyword>
<organism evidence="4">
    <name type="scientific">Gongylonema pulchrum</name>
    <dbReference type="NCBI Taxonomy" id="637853"/>
    <lineage>
        <taxon>Eukaryota</taxon>
        <taxon>Metazoa</taxon>
        <taxon>Ecdysozoa</taxon>
        <taxon>Nematoda</taxon>
        <taxon>Chromadorea</taxon>
        <taxon>Rhabditida</taxon>
        <taxon>Spirurina</taxon>
        <taxon>Spiruromorpha</taxon>
        <taxon>Spiruroidea</taxon>
        <taxon>Gongylonematidae</taxon>
        <taxon>Gongylonema</taxon>
    </lineage>
</organism>
<accession>A0A183DB32</accession>
<dbReference type="EMBL" id="UYRT01013134">
    <property type="protein sequence ID" value="VDK52725.1"/>
    <property type="molecule type" value="Genomic_DNA"/>
</dbReference>
<evidence type="ECO:0000256" key="1">
    <source>
        <dbReference type="SAM" id="Phobius"/>
    </source>
</evidence>
<keyword evidence="3" id="KW-1185">Reference proteome</keyword>
<feature type="transmembrane region" description="Helical" evidence="1">
    <location>
        <begin position="40"/>
        <end position="64"/>
    </location>
</feature>
<sequence length="92" mass="10160">MLLFAACFSALRSIICVELLGLEKLPNAFGMMMLCMGVAALIGPPIAGLYCFSFIIFRFIYLYIYPETNEHLPETLHGSGAMTLIDLNCTDC</sequence>
<proteinExistence type="predicted"/>
<dbReference type="InterPro" id="IPR036259">
    <property type="entry name" value="MFS_trans_sf"/>
</dbReference>
<evidence type="ECO:0000313" key="2">
    <source>
        <dbReference type="EMBL" id="VDK52725.1"/>
    </source>
</evidence>
<name>A0A183DB32_9BILA</name>
<protein>
    <submittedName>
        <fullName evidence="4">MFS domain-containing protein</fullName>
    </submittedName>
</protein>
<evidence type="ECO:0000313" key="4">
    <source>
        <dbReference type="WBParaSite" id="GPUH_0000593101-mRNA-1"/>
    </source>
</evidence>
<evidence type="ECO:0000313" key="3">
    <source>
        <dbReference type="Proteomes" id="UP000271098"/>
    </source>
</evidence>
<dbReference type="OrthoDB" id="5870642at2759"/>
<dbReference type="AlphaFoldDB" id="A0A183DB32"/>
<gene>
    <name evidence="2" type="ORF">GPUH_LOCUS5925</name>
</gene>
<reference evidence="4" key="1">
    <citation type="submission" date="2016-06" db="UniProtKB">
        <authorList>
            <consortium name="WormBaseParasite"/>
        </authorList>
    </citation>
    <scope>IDENTIFICATION</scope>
</reference>
<reference evidence="2 3" key="2">
    <citation type="submission" date="2018-11" db="EMBL/GenBank/DDBJ databases">
        <authorList>
            <consortium name="Pathogen Informatics"/>
        </authorList>
    </citation>
    <scope>NUCLEOTIDE SEQUENCE [LARGE SCALE GENOMIC DNA]</scope>
</reference>
<dbReference type="Proteomes" id="UP000271098">
    <property type="component" value="Unassembled WGS sequence"/>
</dbReference>